<feature type="transmembrane region" description="Helical" evidence="1">
    <location>
        <begin position="66"/>
        <end position="89"/>
    </location>
</feature>
<evidence type="ECO:0000313" key="2">
    <source>
        <dbReference type="EMBL" id="SHE98910.1"/>
    </source>
</evidence>
<dbReference type="RefSeq" id="WP_072968925.1">
    <property type="nucleotide sequence ID" value="NZ_FQUR01000012.1"/>
</dbReference>
<organism evidence="2 3">
    <name type="scientific">Thermoanaerobacter uzonensis DSM 18761</name>
    <dbReference type="NCBI Taxonomy" id="1123369"/>
    <lineage>
        <taxon>Bacteria</taxon>
        <taxon>Bacillati</taxon>
        <taxon>Bacillota</taxon>
        <taxon>Clostridia</taxon>
        <taxon>Thermoanaerobacterales</taxon>
        <taxon>Thermoanaerobacteraceae</taxon>
        <taxon>Thermoanaerobacter</taxon>
    </lineage>
</organism>
<keyword evidence="1" id="KW-0812">Transmembrane</keyword>
<dbReference type="AlphaFoldDB" id="A0A1M4XZP1"/>
<accession>A0A1M4XZP1</accession>
<name>A0A1M4XZP1_9THEO</name>
<gene>
    <name evidence="2" type="ORF">SAMN02745195_01593</name>
</gene>
<dbReference type="Proteomes" id="UP000184127">
    <property type="component" value="Unassembled WGS sequence"/>
</dbReference>
<dbReference type="EMBL" id="FQUR01000012">
    <property type="protein sequence ID" value="SHE98910.1"/>
    <property type="molecule type" value="Genomic_DNA"/>
</dbReference>
<feature type="transmembrane region" description="Helical" evidence="1">
    <location>
        <begin position="40"/>
        <end position="59"/>
    </location>
</feature>
<dbReference type="InterPro" id="IPR010718">
    <property type="entry name" value="DUF1294"/>
</dbReference>
<evidence type="ECO:0000256" key="1">
    <source>
        <dbReference type="SAM" id="Phobius"/>
    </source>
</evidence>
<evidence type="ECO:0000313" key="3">
    <source>
        <dbReference type="Proteomes" id="UP000184127"/>
    </source>
</evidence>
<keyword evidence="1" id="KW-1133">Transmembrane helix</keyword>
<dbReference type="Pfam" id="PF06961">
    <property type="entry name" value="DUF1294"/>
    <property type="match status" value="1"/>
</dbReference>
<sequence>MNKIAMIALLTLNVFSFVLMGIDKYKALHKLWRISEKTFFFLALFGGSIGVWLGMYFFRHKTRHKLFMIGIPLIIFCQILLFFLCKSLVEQ</sequence>
<protein>
    <submittedName>
        <fullName evidence="2">Uncharacterized membrane protein YsdA, DUF1294 family</fullName>
    </submittedName>
</protein>
<keyword evidence="3" id="KW-1185">Reference proteome</keyword>
<keyword evidence="1" id="KW-0472">Membrane</keyword>
<proteinExistence type="predicted"/>
<reference evidence="3" key="1">
    <citation type="submission" date="2016-11" db="EMBL/GenBank/DDBJ databases">
        <authorList>
            <person name="Varghese N."/>
            <person name="Submissions S."/>
        </authorList>
    </citation>
    <scope>NUCLEOTIDE SEQUENCE [LARGE SCALE GENOMIC DNA]</scope>
    <source>
        <strain evidence="3">DSM 18761</strain>
    </source>
</reference>